<protein>
    <recommendedName>
        <fullName evidence="3">SMI1/KNR4 family protein</fullName>
    </recommendedName>
</protein>
<proteinExistence type="predicted"/>
<evidence type="ECO:0008006" key="3">
    <source>
        <dbReference type="Google" id="ProtNLM"/>
    </source>
</evidence>
<organism evidence="1 2">
    <name type="scientific">Pannonibacter phragmitetus</name>
    <dbReference type="NCBI Taxonomy" id="121719"/>
    <lineage>
        <taxon>Bacteria</taxon>
        <taxon>Pseudomonadati</taxon>
        <taxon>Pseudomonadota</taxon>
        <taxon>Alphaproteobacteria</taxon>
        <taxon>Hyphomicrobiales</taxon>
        <taxon>Stappiaceae</taxon>
        <taxon>Pannonibacter</taxon>
    </lineage>
</organism>
<reference evidence="1 2" key="1">
    <citation type="submission" date="2015-10" db="EMBL/GenBank/DDBJ databases">
        <title>The world's first case of liver abscess caused by Pannonibacter phragmitetus.</title>
        <authorList>
            <person name="Ming D."/>
            <person name="Wang M."/>
            <person name="Zhou Y."/>
            <person name="Jiang T."/>
            <person name="Hu S."/>
        </authorList>
    </citation>
    <scope>NUCLEOTIDE SEQUENCE [LARGE SCALE GENOMIC DNA]</scope>
    <source>
        <strain evidence="1 2">31801</strain>
    </source>
</reference>
<evidence type="ECO:0000313" key="2">
    <source>
        <dbReference type="Proteomes" id="UP000064921"/>
    </source>
</evidence>
<dbReference type="EMBL" id="CP013068">
    <property type="protein sequence ID" value="ALV28015.1"/>
    <property type="molecule type" value="Genomic_DNA"/>
</dbReference>
<accession>A0A0U3EPA2</accession>
<dbReference type="InterPro" id="IPR037883">
    <property type="entry name" value="Knr4/Smi1-like_sf"/>
</dbReference>
<name>A0A0U3EPA2_9HYPH</name>
<gene>
    <name evidence="1" type="ORF">APZ00_13840</name>
</gene>
<sequence>MMTSLDKLLSIASSRLSERGPEISVKLRSFAGPLTDDLLRMLRQRNGFYALESALHVFPTHSSSQEICLDDWNESTLWRNAYKELADGCLFFAEDIFGGQFCIKDNLIYTFDPETGGLDYLADDMEGWAKAIITDYEILTGYPLAHQWQQQNGPLPTKKRLLPKIPFVVGGEFKMDNLYSIDSVEGMKFRANIAIQIKELPDGSQIKFNFED</sequence>
<keyword evidence="2" id="KW-1185">Reference proteome</keyword>
<dbReference type="AlphaFoldDB" id="A0A0U3EPA2"/>
<dbReference type="Proteomes" id="UP000064921">
    <property type="component" value="Chromosome"/>
</dbReference>
<dbReference type="SUPFAM" id="SSF160631">
    <property type="entry name" value="SMI1/KNR4-like"/>
    <property type="match status" value="1"/>
</dbReference>
<dbReference type="KEGG" id="pphr:APZ00_13840"/>
<evidence type="ECO:0000313" key="1">
    <source>
        <dbReference type="EMBL" id="ALV28015.1"/>
    </source>
</evidence>